<keyword evidence="7" id="KW-1185">Reference proteome</keyword>
<keyword evidence="4 6" id="KW-0503">Monooxygenase</keyword>
<gene>
    <name evidence="6" type="ORF">G7070_14445</name>
</gene>
<evidence type="ECO:0000256" key="2">
    <source>
        <dbReference type="ARBA" id="ARBA00022827"/>
    </source>
</evidence>
<evidence type="ECO:0000313" key="6">
    <source>
        <dbReference type="EMBL" id="QIK73237.1"/>
    </source>
</evidence>
<dbReference type="GO" id="GO:0004497">
    <property type="term" value="F:monooxygenase activity"/>
    <property type="evidence" value="ECO:0007669"/>
    <property type="project" value="UniProtKB-KW"/>
</dbReference>
<sequence>MRVVICGGGMGGLVLAHALGEHADVLVLDRDASASDTGGYRISIDDAACRALGTALTRSLLEEVRATADTGDAYEQFTIADARLRPLIVAPLPPHEDRILAHRPQLRALLARDLGARIRFGCRVVSVTQHRSIARVTLADGSELDADLVVAADGADSVAARSLPGRTPARDLGLVGVAGWAPLDGVPPAFLFSGPALAFGAEGLGVFLSLSRGPAAAQGARPGLIWGTISRSEAAGPAPGMPPEQLRRAALRLLRSWSPWLNEQVARSDPARTAAFRLWATDPGGDLGGWPPGPVAALGDAVHAMPPTGGQGASTAIRDAVELAAAVREGRRGADLGPALAAYQRSVATRGRAAIRESLGPVRVLRALGHRPAQLLAAPLLRLAGAVGIRLHPNQA</sequence>
<dbReference type="EMBL" id="CP049865">
    <property type="protein sequence ID" value="QIK73237.1"/>
    <property type="molecule type" value="Genomic_DNA"/>
</dbReference>
<name>A0A6G7Y9E7_9ACTN</name>
<dbReference type="GO" id="GO:0071949">
    <property type="term" value="F:FAD binding"/>
    <property type="evidence" value="ECO:0007669"/>
    <property type="project" value="InterPro"/>
</dbReference>
<dbReference type="Gene3D" id="3.50.50.60">
    <property type="entry name" value="FAD/NAD(P)-binding domain"/>
    <property type="match status" value="1"/>
</dbReference>
<evidence type="ECO:0000256" key="4">
    <source>
        <dbReference type="ARBA" id="ARBA00023033"/>
    </source>
</evidence>
<evidence type="ECO:0000256" key="3">
    <source>
        <dbReference type="ARBA" id="ARBA00023002"/>
    </source>
</evidence>
<feature type="domain" description="FAD-binding" evidence="5">
    <location>
        <begin position="2"/>
        <end position="169"/>
    </location>
</feature>
<keyword evidence="3" id="KW-0560">Oxidoreductase</keyword>
<protein>
    <submittedName>
        <fullName evidence="6">FAD-dependent monooxygenase</fullName>
    </submittedName>
</protein>
<accession>A0A6G7Y9E7</accession>
<dbReference type="Pfam" id="PF01494">
    <property type="entry name" value="FAD_binding_3"/>
    <property type="match status" value="2"/>
</dbReference>
<dbReference type="InterPro" id="IPR036188">
    <property type="entry name" value="FAD/NAD-bd_sf"/>
</dbReference>
<dbReference type="SUPFAM" id="SSF51905">
    <property type="entry name" value="FAD/NAD(P)-binding domain"/>
    <property type="match status" value="1"/>
</dbReference>
<dbReference type="PANTHER" id="PTHR47178:SF6">
    <property type="entry name" value="FAD-BINDING DOMAIN-CONTAINING PROTEIN"/>
    <property type="match status" value="1"/>
</dbReference>
<dbReference type="KEGG" id="prv:G7070_14445"/>
<reference evidence="6 7" key="1">
    <citation type="submission" date="2020-03" db="EMBL/GenBank/DDBJ databases">
        <title>Propioniciclava sp. nov., isolated from Hydrophilus acuminatus.</title>
        <authorList>
            <person name="Hyun D.-W."/>
            <person name="Bae J.-W."/>
        </authorList>
    </citation>
    <scope>NUCLEOTIDE SEQUENCE [LARGE SCALE GENOMIC DNA]</scope>
    <source>
        <strain evidence="6 7">HDW11</strain>
    </source>
</reference>
<dbReference type="PANTHER" id="PTHR47178">
    <property type="entry name" value="MONOOXYGENASE, FAD-BINDING"/>
    <property type="match status" value="1"/>
</dbReference>
<dbReference type="RefSeq" id="WP_166234308.1">
    <property type="nucleotide sequence ID" value="NZ_CP049865.1"/>
</dbReference>
<proteinExistence type="predicted"/>
<dbReference type="PRINTS" id="PR00420">
    <property type="entry name" value="RNGMNOXGNASE"/>
</dbReference>
<dbReference type="Proteomes" id="UP000501058">
    <property type="component" value="Chromosome"/>
</dbReference>
<organism evidence="6 7">
    <name type="scientific">Propioniciclava coleopterorum</name>
    <dbReference type="NCBI Taxonomy" id="2714937"/>
    <lineage>
        <taxon>Bacteria</taxon>
        <taxon>Bacillati</taxon>
        <taxon>Actinomycetota</taxon>
        <taxon>Actinomycetes</taxon>
        <taxon>Propionibacteriales</taxon>
        <taxon>Propionibacteriaceae</taxon>
        <taxon>Propioniciclava</taxon>
    </lineage>
</organism>
<dbReference type="AlphaFoldDB" id="A0A6G7Y9E7"/>
<feature type="domain" description="FAD-binding" evidence="5">
    <location>
        <begin position="293"/>
        <end position="357"/>
    </location>
</feature>
<keyword evidence="2" id="KW-0274">FAD</keyword>
<dbReference type="InterPro" id="IPR002938">
    <property type="entry name" value="FAD-bd"/>
</dbReference>
<evidence type="ECO:0000256" key="1">
    <source>
        <dbReference type="ARBA" id="ARBA00022630"/>
    </source>
</evidence>
<evidence type="ECO:0000259" key="5">
    <source>
        <dbReference type="Pfam" id="PF01494"/>
    </source>
</evidence>
<evidence type="ECO:0000313" key="7">
    <source>
        <dbReference type="Proteomes" id="UP000501058"/>
    </source>
</evidence>
<keyword evidence="1" id="KW-0285">Flavoprotein</keyword>